<dbReference type="Proteomes" id="UP000641386">
    <property type="component" value="Unassembled WGS sequence"/>
</dbReference>
<reference evidence="1" key="1">
    <citation type="journal article" date="2014" name="Int. J. Syst. Evol. Microbiol.">
        <title>Complete genome sequence of Corynebacterium casei LMG S-19264T (=DSM 44701T), isolated from a smear-ripened cheese.</title>
        <authorList>
            <consortium name="US DOE Joint Genome Institute (JGI-PGF)"/>
            <person name="Walter F."/>
            <person name="Albersmeier A."/>
            <person name="Kalinowski J."/>
            <person name="Ruckert C."/>
        </authorList>
    </citation>
    <scope>NUCLEOTIDE SEQUENCE</scope>
    <source>
        <strain evidence="1">JCM 3302</strain>
    </source>
</reference>
<organism evidence="1 2">
    <name type="scientific">Streptomyces spiralis</name>
    <dbReference type="NCBI Taxonomy" id="66376"/>
    <lineage>
        <taxon>Bacteria</taxon>
        <taxon>Bacillati</taxon>
        <taxon>Actinomycetota</taxon>
        <taxon>Actinomycetes</taxon>
        <taxon>Kitasatosporales</taxon>
        <taxon>Streptomycetaceae</taxon>
        <taxon>Streptomyces</taxon>
    </lineage>
</organism>
<sequence length="78" mass="8426">MTVHPLAEELHVHHQRYVRIPGAATHTVGRTEPWACVRPPFGSLLKERVVDVGEFVAALQGVAAGGTVHTGGPRALRR</sequence>
<evidence type="ECO:0000313" key="1">
    <source>
        <dbReference type="EMBL" id="GHE74603.1"/>
    </source>
</evidence>
<comment type="caution">
    <text evidence="1">The sequence shown here is derived from an EMBL/GenBank/DDBJ whole genome shotgun (WGS) entry which is preliminary data.</text>
</comment>
<proteinExistence type="predicted"/>
<reference evidence="1" key="2">
    <citation type="submission" date="2020-09" db="EMBL/GenBank/DDBJ databases">
        <authorList>
            <person name="Sun Q."/>
            <person name="Ohkuma M."/>
        </authorList>
    </citation>
    <scope>NUCLEOTIDE SEQUENCE</scope>
    <source>
        <strain evidence="1">JCM 3302</strain>
    </source>
</reference>
<gene>
    <name evidence="1" type="ORF">GCM10014715_31480</name>
</gene>
<keyword evidence="2" id="KW-1185">Reference proteome</keyword>
<dbReference type="AlphaFoldDB" id="A0A919DT17"/>
<dbReference type="EMBL" id="BNBC01000013">
    <property type="protein sequence ID" value="GHE74603.1"/>
    <property type="molecule type" value="Genomic_DNA"/>
</dbReference>
<protein>
    <submittedName>
        <fullName evidence="1">Uncharacterized protein</fullName>
    </submittedName>
</protein>
<name>A0A919DT17_9ACTN</name>
<evidence type="ECO:0000313" key="2">
    <source>
        <dbReference type="Proteomes" id="UP000641386"/>
    </source>
</evidence>
<accession>A0A919DT17</accession>